<feature type="domain" description="Tryptophan synthase beta chain-like PALP" evidence="4">
    <location>
        <begin position="80"/>
        <end position="385"/>
    </location>
</feature>
<dbReference type="OrthoDB" id="7773036at2759"/>
<dbReference type="NCBIfam" id="NF006050">
    <property type="entry name" value="PRK08197.1"/>
    <property type="match status" value="1"/>
</dbReference>
<evidence type="ECO:0000256" key="3">
    <source>
        <dbReference type="ARBA" id="ARBA00023239"/>
    </source>
</evidence>
<evidence type="ECO:0000313" key="6">
    <source>
        <dbReference type="Proteomes" id="UP001153069"/>
    </source>
</evidence>
<reference evidence="5" key="1">
    <citation type="submission" date="2020-06" db="EMBL/GenBank/DDBJ databases">
        <authorList>
            <consortium name="Plant Systems Biology data submission"/>
        </authorList>
    </citation>
    <scope>NUCLEOTIDE SEQUENCE</scope>
    <source>
        <strain evidence="5">D6</strain>
    </source>
</reference>
<name>A0A9N8EBB3_9STRA</name>
<dbReference type="SUPFAM" id="SSF53686">
    <property type="entry name" value="Tryptophan synthase beta subunit-like PLP-dependent enzymes"/>
    <property type="match status" value="1"/>
</dbReference>
<dbReference type="EMBL" id="CAICTM010000761">
    <property type="protein sequence ID" value="CAB9516121.1"/>
    <property type="molecule type" value="Genomic_DNA"/>
</dbReference>
<accession>A0A9N8EBB3</accession>
<dbReference type="GO" id="GO:0004794">
    <property type="term" value="F:threonine deaminase activity"/>
    <property type="evidence" value="ECO:0007669"/>
    <property type="project" value="TreeGrafter"/>
</dbReference>
<keyword evidence="6" id="KW-1185">Reference proteome</keyword>
<protein>
    <submittedName>
        <fullName evidence="5">Threonine synthase</fullName>
    </submittedName>
</protein>
<dbReference type="AlphaFoldDB" id="A0A9N8EBB3"/>
<dbReference type="PANTHER" id="PTHR48078">
    <property type="entry name" value="THREONINE DEHYDRATASE, MITOCHONDRIAL-RELATED"/>
    <property type="match status" value="1"/>
</dbReference>
<organism evidence="5 6">
    <name type="scientific">Seminavis robusta</name>
    <dbReference type="NCBI Taxonomy" id="568900"/>
    <lineage>
        <taxon>Eukaryota</taxon>
        <taxon>Sar</taxon>
        <taxon>Stramenopiles</taxon>
        <taxon>Ochrophyta</taxon>
        <taxon>Bacillariophyta</taxon>
        <taxon>Bacillariophyceae</taxon>
        <taxon>Bacillariophycidae</taxon>
        <taxon>Naviculales</taxon>
        <taxon>Naviculaceae</taxon>
        <taxon>Seminavis</taxon>
    </lineage>
</organism>
<dbReference type="InterPro" id="IPR036052">
    <property type="entry name" value="TrpB-like_PALP_sf"/>
</dbReference>
<dbReference type="GO" id="GO:0030170">
    <property type="term" value="F:pyridoxal phosphate binding"/>
    <property type="evidence" value="ECO:0007669"/>
    <property type="project" value="InterPro"/>
</dbReference>
<dbReference type="Gene3D" id="3.40.50.1100">
    <property type="match status" value="2"/>
</dbReference>
<dbReference type="PANTHER" id="PTHR48078:SF6">
    <property type="entry name" value="L-THREONINE DEHYDRATASE CATABOLIC TDCB"/>
    <property type="match status" value="1"/>
</dbReference>
<dbReference type="Pfam" id="PF00291">
    <property type="entry name" value="PALP"/>
    <property type="match status" value="1"/>
</dbReference>
<sequence length="395" mass="42751">MTTDCSTTSTLLHLECGICSKKYDSEQLINMCSDCSRPLLARYDLKKAAETLTAESFSSRPPSLWRYEEVLPVRRKENVISLGEGWTKLHLAKRLGKEIGCENTYIKDESTNATGSFKARGLTMAVSRALELGAKELSIPSAGNAGGAMSAYAAAAGLKSHVFMPKDVPMLFQVECKELGADVTLVDGLINDCGAKAKEGVKEFGWFDVSTLKEPYRLEGKKTMGYEIAEQMSWTLPDVIIYPTGGGTGLVGMWKAFSELEEMGLITSKRPRMVCVQSTGCAPIVRAFQEGAKHATLWEGAATLADGLRVPVAVGDFLILQALRDSGGTALAVTDQEMIDFTRVMGRNTGIFPAPEGAACLAAQVRLLKDGWIKPHESVVLFNTGSGLKYAHVYV</sequence>
<dbReference type="InterPro" id="IPR001926">
    <property type="entry name" value="TrpB-like_PALP"/>
</dbReference>
<comment type="caution">
    <text evidence="5">The sequence shown here is derived from an EMBL/GenBank/DDBJ whole genome shotgun (WGS) entry which is preliminary data.</text>
</comment>
<dbReference type="InterPro" id="IPR050147">
    <property type="entry name" value="Ser/Thr_Dehydratase"/>
</dbReference>
<dbReference type="GO" id="GO:0009097">
    <property type="term" value="P:isoleucine biosynthetic process"/>
    <property type="evidence" value="ECO:0007669"/>
    <property type="project" value="TreeGrafter"/>
</dbReference>
<dbReference type="GO" id="GO:0006565">
    <property type="term" value="P:L-serine catabolic process"/>
    <property type="evidence" value="ECO:0007669"/>
    <property type="project" value="TreeGrafter"/>
</dbReference>
<evidence type="ECO:0000313" key="5">
    <source>
        <dbReference type="EMBL" id="CAB9516121.1"/>
    </source>
</evidence>
<dbReference type="GO" id="GO:0003941">
    <property type="term" value="F:L-serine ammonia-lyase activity"/>
    <property type="evidence" value="ECO:0007669"/>
    <property type="project" value="TreeGrafter"/>
</dbReference>
<evidence type="ECO:0000259" key="4">
    <source>
        <dbReference type="Pfam" id="PF00291"/>
    </source>
</evidence>
<dbReference type="Proteomes" id="UP001153069">
    <property type="component" value="Unassembled WGS sequence"/>
</dbReference>
<dbReference type="GO" id="GO:0006567">
    <property type="term" value="P:L-threonine catabolic process"/>
    <property type="evidence" value="ECO:0007669"/>
    <property type="project" value="TreeGrafter"/>
</dbReference>
<evidence type="ECO:0000256" key="1">
    <source>
        <dbReference type="ARBA" id="ARBA00001933"/>
    </source>
</evidence>
<dbReference type="InterPro" id="IPR000634">
    <property type="entry name" value="Ser/Thr_deHydtase_PyrdxlP-BS"/>
</dbReference>
<keyword evidence="3" id="KW-0456">Lyase</keyword>
<gene>
    <name evidence="5" type="ORF">SEMRO_762_G198650.1</name>
</gene>
<dbReference type="CDD" id="cd01563">
    <property type="entry name" value="Thr-synth_1"/>
    <property type="match status" value="1"/>
</dbReference>
<proteinExistence type="predicted"/>
<evidence type="ECO:0000256" key="2">
    <source>
        <dbReference type="ARBA" id="ARBA00022898"/>
    </source>
</evidence>
<comment type="cofactor">
    <cofactor evidence="1">
        <name>pyridoxal 5'-phosphate</name>
        <dbReference type="ChEBI" id="CHEBI:597326"/>
    </cofactor>
</comment>
<dbReference type="PROSITE" id="PS00165">
    <property type="entry name" value="DEHYDRATASE_SER_THR"/>
    <property type="match status" value="1"/>
</dbReference>
<keyword evidence="2" id="KW-0663">Pyridoxal phosphate</keyword>